<dbReference type="Pfam" id="PF20178">
    <property type="entry name" value="ToxA_N"/>
    <property type="match status" value="1"/>
</dbReference>
<protein>
    <recommendedName>
        <fullName evidence="1">Dermonecrotic toxin N-terminal domain-containing protein</fullName>
    </recommendedName>
</protein>
<dbReference type="InterPro" id="IPR046673">
    <property type="entry name" value="ToxA_N"/>
</dbReference>
<accession>A0A0B5KC27</accession>
<proteinExistence type="predicted"/>
<gene>
    <name evidence="2" type="ORF">CMV24_11555</name>
</gene>
<evidence type="ECO:0000259" key="1">
    <source>
        <dbReference type="Pfam" id="PF20178"/>
    </source>
</evidence>
<evidence type="ECO:0000313" key="3">
    <source>
        <dbReference type="Proteomes" id="UP000218102"/>
    </source>
</evidence>
<dbReference type="AlphaFoldDB" id="A0A0B5KC27"/>
<organism evidence="2 3">
    <name type="scientific">Pseudomonas plecoglossicida</name>
    <dbReference type="NCBI Taxonomy" id="70775"/>
    <lineage>
        <taxon>Bacteria</taxon>
        <taxon>Pseudomonadati</taxon>
        <taxon>Pseudomonadota</taxon>
        <taxon>Gammaproteobacteria</taxon>
        <taxon>Pseudomonadales</taxon>
        <taxon>Pseudomonadaceae</taxon>
        <taxon>Pseudomonas</taxon>
    </lineage>
</organism>
<name>A0A0B5KC27_PSEDL</name>
<evidence type="ECO:0000313" key="2">
    <source>
        <dbReference type="EMBL" id="PBJ95691.1"/>
    </source>
</evidence>
<dbReference type="KEGG" id="ppj:RK21_04671"/>
<sequence>MTPLQRLEALDQQLIALEQGKPELAGETEPAAMRQRFFGDLAAFWNDPVEAGHSRARQLRELRHEQLLAELELRLADQTLDYSHISLLRTSLELPLPWQRNHLPDSHRAQVYRPVFNRSSPHGRLPLPGVLVLVAEAPEGAIAEPATATGQALLCSVSHGVEGFANLAELHRELCERLDDPMQSRPMLQLLPRLQDQQLVRCADRLRYEWFTGDLVEQQATDVIDAQHQRLTIAWHAAWALDQNPNLPALKSTLAEQQSLTDLMGSQYALSTRYALLLEKHLPAWLRQSSTQSLTHIMQTVQELAGAITQAAAPGLLTLEAFGNRHHLLAWVRERLGKALRREFSIGLPAEKVCITVTLAHRTGPLINPLAPSGYVAVANRRHVGGTIELVTTTYRLDELALLNIGWFDVDYWLTARIHNEDGSTLESISAEGVKRLVRELDAGSGYIRYLRTHLLESPGARWRMQCHGNMNRARMRAEAAKARYARHFLNDTRERGYRWVKAVTDHPDNNWRPTIDEHRIAVRQLIIDGHTLQGVLLLNAESDNQPSLVLYTPDAPDRRAWREFPDTRALLRTLRSTPSLRKYLIQRAPLADGKRLDKLVRKGRLGPYVQRPMINGNLFDALYKAQVHAMIAEADTNSRSNRELLGEYGLSTLRLVLDMISLVLPAPTMSALAFGRMSISLWDGFEALEKEDYAATFHHAMAALSHSADGLSSFAGSPLMRRAMRGLPPQPPRPLPNTHEAAVDVSKLRYRIDGVHGEEVYEQINSVPGPDRYFVKDSQGRLYNVHFDGYRWLVLDPRQPDAYAQLPIKRLRNGNWVVDSIVLWHDGLPDIAHLLEEVRLQQPLAGEPVAGDADLHDAGGQLYLQLGNHQLPVRRHLLAGQYHLLLPEKALGAVHAWAVLRQQGGQWRIRVRQPGRSSDWLALPADYSASLGSNRSSR</sequence>
<feature type="domain" description="Dermonecrotic toxin N-terminal" evidence="1">
    <location>
        <begin position="328"/>
        <end position="591"/>
    </location>
</feature>
<dbReference type="RefSeq" id="WP_023663010.1">
    <property type="nucleotide sequence ID" value="NZ_CP010359.1"/>
</dbReference>
<reference evidence="2 3" key="1">
    <citation type="submission" date="2017-09" db="EMBL/GenBank/DDBJ databases">
        <authorList>
            <person name="Ehlers B."/>
            <person name="Leendertz F.H."/>
        </authorList>
    </citation>
    <scope>NUCLEOTIDE SEQUENCE [LARGE SCALE GENOMIC DNA]</scope>
    <source>
        <strain evidence="2 3">DJ-1</strain>
    </source>
</reference>
<dbReference type="EMBL" id="NTME01000008">
    <property type="protein sequence ID" value="PBJ95691.1"/>
    <property type="molecule type" value="Genomic_DNA"/>
</dbReference>
<dbReference type="Proteomes" id="UP000218102">
    <property type="component" value="Unassembled WGS sequence"/>
</dbReference>
<comment type="caution">
    <text evidence="2">The sequence shown here is derived from an EMBL/GenBank/DDBJ whole genome shotgun (WGS) entry which is preliminary data.</text>
</comment>